<evidence type="ECO:0000313" key="4">
    <source>
        <dbReference type="Proteomes" id="UP001304419"/>
    </source>
</evidence>
<evidence type="ECO:0000313" key="2">
    <source>
        <dbReference type="EMBL" id="WOX27887.1"/>
    </source>
</evidence>
<keyword evidence="4" id="KW-1185">Reference proteome</keyword>
<gene>
    <name evidence="1" type="ORF">F9Y85_17035</name>
    <name evidence="2" type="ORF">R5H13_14680</name>
</gene>
<name>A0A8I2H6L8_9GAMM</name>
<dbReference type="AlphaFoldDB" id="A0A8I2H6L8"/>
<reference evidence="2 4" key="2">
    <citation type="submission" date="2023-10" db="EMBL/GenBank/DDBJ databases">
        <title>To unveil natural product biosynthetic capacity in Pseudoalteromonas.</title>
        <authorList>
            <person name="Wang J."/>
        </authorList>
    </citation>
    <scope>NUCLEOTIDE SEQUENCE [LARGE SCALE GENOMIC DNA]</scope>
    <source>
        <strain evidence="2 4">DSM 15914</strain>
    </source>
</reference>
<dbReference type="RefSeq" id="WP_130125847.1">
    <property type="nucleotide sequence ID" value="NZ_CBCSDF010000012.1"/>
</dbReference>
<evidence type="ECO:0000313" key="1">
    <source>
        <dbReference type="EMBL" id="NLR22982.1"/>
    </source>
</evidence>
<protein>
    <submittedName>
        <fullName evidence="1">Uncharacterized protein</fullName>
    </submittedName>
</protein>
<evidence type="ECO:0000313" key="3">
    <source>
        <dbReference type="Proteomes" id="UP000646877"/>
    </source>
</evidence>
<dbReference type="EMBL" id="CP137578">
    <property type="protein sequence ID" value="WOX27887.1"/>
    <property type="molecule type" value="Genomic_DNA"/>
</dbReference>
<dbReference type="EMBL" id="WEIA01000011">
    <property type="protein sequence ID" value="NLR22982.1"/>
    <property type="molecule type" value="Genomic_DNA"/>
</dbReference>
<accession>A0A8I2H6L8</accession>
<organism evidence="1 3">
    <name type="scientific">Pseudoalteromonas maricaloris</name>
    <dbReference type="NCBI Taxonomy" id="184924"/>
    <lineage>
        <taxon>Bacteria</taxon>
        <taxon>Pseudomonadati</taxon>
        <taxon>Pseudomonadota</taxon>
        <taxon>Gammaproteobacteria</taxon>
        <taxon>Alteromonadales</taxon>
        <taxon>Pseudoalteromonadaceae</taxon>
        <taxon>Pseudoalteromonas</taxon>
    </lineage>
</organism>
<proteinExistence type="predicted"/>
<reference evidence="1" key="1">
    <citation type="submission" date="2019-10" db="EMBL/GenBank/DDBJ databases">
        <authorList>
            <person name="Paulsen S."/>
        </authorList>
    </citation>
    <scope>NUCLEOTIDE SEQUENCE</scope>
    <source>
        <strain evidence="1">LMG 19692</strain>
    </source>
</reference>
<sequence>MLSVLKKTVRALFLFSITLLSLIIQAVFKALFNPSSIDKTQPMRSDIHYDYQEKKVSSYDDSSGRFTKL</sequence>
<dbReference type="Proteomes" id="UP001304419">
    <property type="component" value="Chromosome 1"/>
</dbReference>
<dbReference type="Proteomes" id="UP000646877">
    <property type="component" value="Unassembled WGS sequence"/>
</dbReference>